<dbReference type="Proteomes" id="UP000291981">
    <property type="component" value="Unassembled WGS sequence"/>
</dbReference>
<proteinExistence type="predicted"/>
<dbReference type="InterPro" id="IPR029068">
    <property type="entry name" value="Glyas_Bleomycin-R_OHBP_Dase"/>
</dbReference>
<dbReference type="PROSITE" id="PS51819">
    <property type="entry name" value="VOC"/>
    <property type="match status" value="1"/>
</dbReference>
<organism evidence="2 3">
    <name type="scientific">Flagellimonas allohymeniacidonis</name>
    <dbReference type="NCBI Taxonomy" id="2517819"/>
    <lineage>
        <taxon>Bacteria</taxon>
        <taxon>Pseudomonadati</taxon>
        <taxon>Bacteroidota</taxon>
        <taxon>Flavobacteriia</taxon>
        <taxon>Flavobacteriales</taxon>
        <taxon>Flavobacteriaceae</taxon>
        <taxon>Flagellimonas</taxon>
    </lineage>
</organism>
<dbReference type="OrthoDB" id="9795618at2"/>
<sequence>MENVSPQNSLLSLKTVIRTKNFEASKTFYTQILSLEIAEEYNDGNGSKGVILRLGPQGSNAFLEISEITQDHSYYQKAFSESFENDKADIQLRTEDVNYWAGLLHEKWRARGPVLRPWGSHYLYLRDPDGLQIIIYQEKGK</sequence>
<dbReference type="AlphaFoldDB" id="A0A4Q8QB68"/>
<name>A0A4Q8QB68_9FLAO</name>
<gene>
    <name evidence="2" type="ORF">EW142_13080</name>
</gene>
<evidence type="ECO:0000313" key="2">
    <source>
        <dbReference type="EMBL" id="TAI47592.1"/>
    </source>
</evidence>
<dbReference type="Pfam" id="PF00903">
    <property type="entry name" value="Glyoxalase"/>
    <property type="match status" value="1"/>
</dbReference>
<evidence type="ECO:0000259" key="1">
    <source>
        <dbReference type="PROSITE" id="PS51819"/>
    </source>
</evidence>
<dbReference type="RefSeq" id="WP_130614538.1">
    <property type="nucleotide sequence ID" value="NZ_SGIU01000002.1"/>
</dbReference>
<reference evidence="2 3" key="1">
    <citation type="submission" date="2019-02" db="EMBL/GenBank/DDBJ databases">
        <title>Draft genome sequence of Muricauda sp. 176CP4-71.</title>
        <authorList>
            <person name="Park J.-S."/>
        </authorList>
    </citation>
    <scope>NUCLEOTIDE SEQUENCE [LARGE SCALE GENOMIC DNA]</scope>
    <source>
        <strain evidence="2 3">176CP4-71</strain>
    </source>
</reference>
<accession>A0A4Q8QB68</accession>
<protein>
    <recommendedName>
        <fullName evidence="1">VOC domain-containing protein</fullName>
    </recommendedName>
</protein>
<dbReference type="InterPro" id="IPR037523">
    <property type="entry name" value="VOC_core"/>
</dbReference>
<feature type="domain" description="VOC" evidence="1">
    <location>
        <begin position="9"/>
        <end position="138"/>
    </location>
</feature>
<dbReference type="SUPFAM" id="SSF54593">
    <property type="entry name" value="Glyoxalase/Bleomycin resistance protein/Dihydroxybiphenyl dioxygenase"/>
    <property type="match status" value="1"/>
</dbReference>
<comment type="caution">
    <text evidence="2">The sequence shown here is derived from an EMBL/GenBank/DDBJ whole genome shotgun (WGS) entry which is preliminary data.</text>
</comment>
<keyword evidence="3" id="KW-1185">Reference proteome</keyword>
<dbReference type="InterPro" id="IPR004360">
    <property type="entry name" value="Glyas_Fos-R_dOase_dom"/>
</dbReference>
<dbReference type="Gene3D" id="3.10.180.10">
    <property type="entry name" value="2,3-Dihydroxybiphenyl 1,2-Dioxygenase, domain 1"/>
    <property type="match status" value="1"/>
</dbReference>
<dbReference type="EMBL" id="SGIU01000002">
    <property type="protein sequence ID" value="TAI47592.1"/>
    <property type="molecule type" value="Genomic_DNA"/>
</dbReference>
<evidence type="ECO:0000313" key="3">
    <source>
        <dbReference type="Proteomes" id="UP000291981"/>
    </source>
</evidence>